<protein>
    <recommendedName>
        <fullName evidence="3">DUF2218 domain-containing protein</fullName>
    </recommendedName>
</protein>
<accession>A0A1G9EPD5</accession>
<dbReference type="Pfam" id="PF09981">
    <property type="entry name" value="DUF2218"/>
    <property type="match status" value="1"/>
</dbReference>
<evidence type="ECO:0000313" key="2">
    <source>
        <dbReference type="Proteomes" id="UP000198525"/>
    </source>
</evidence>
<name>A0A1G9EPD5_9GAMM</name>
<dbReference type="InterPro" id="IPR014543">
    <property type="entry name" value="UCP028291"/>
</dbReference>
<proteinExistence type="predicted"/>
<dbReference type="OrthoDB" id="9806511at2"/>
<keyword evidence="2" id="KW-1185">Reference proteome</keyword>
<dbReference type="PIRSF" id="PIRSF028291">
    <property type="entry name" value="UCP028291"/>
    <property type="match status" value="1"/>
</dbReference>
<organism evidence="1 2">
    <name type="scientific">Billgrantia gudaonensis</name>
    <dbReference type="NCBI Taxonomy" id="376427"/>
    <lineage>
        <taxon>Bacteria</taxon>
        <taxon>Pseudomonadati</taxon>
        <taxon>Pseudomonadota</taxon>
        <taxon>Gammaproteobacteria</taxon>
        <taxon>Oceanospirillales</taxon>
        <taxon>Halomonadaceae</taxon>
        <taxon>Billgrantia</taxon>
    </lineage>
</organism>
<dbReference type="STRING" id="376427.SAMN04487954_1328"/>
<dbReference type="RefSeq" id="WP_089689203.1">
    <property type="nucleotide sequence ID" value="NZ_FNES01000032.1"/>
</dbReference>
<evidence type="ECO:0000313" key="1">
    <source>
        <dbReference type="EMBL" id="SDK77990.1"/>
    </source>
</evidence>
<reference evidence="1 2" key="1">
    <citation type="submission" date="2016-10" db="EMBL/GenBank/DDBJ databases">
        <authorList>
            <person name="de Groot N.N."/>
        </authorList>
    </citation>
    <scope>NUCLEOTIDE SEQUENCE [LARGE SCALE GENOMIC DNA]</scope>
    <source>
        <strain evidence="1 2">CGMCC 1.6133</strain>
    </source>
</reference>
<dbReference type="Gene3D" id="3.30.310.50">
    <property type="entry name" value="Alpha-D-phosphohexomutase, C-terminal domain"/>
    <property type="match status" value="1"/>
</dbReference>
<sequence>MPAMTATVPTANAGRLINRLCKHFNHKVEAHWTGETGQVIFAIGECHMTATPQALELSCRSPSQAELDELGQVVASHLVRFAGGEVETVTWQ</sequence>
<evidence type="ECO:0008006" key="3">
    <source>
        <dbReference type="Google" id="ProtNLM"/>
    </source>
</evidence>
<dbReference type="AlphaFoldDB" id="A0A1G9EPD5"/>
<dbReference type="EMBL" id="FNES01000032">
    <property type="protein sequence ID" value="SDK77990.1"/>
    <property type="molecule type" value="Genomic_DNA"/>
</dbReference>
<dbReference type="Proteomes" id="UP000198525">
    <property type="component" value="Unassembled WGS sequence"/>
</dbReference>
<gene>
    <name evidence="1" type="ORF">SAMN04487954_1328</name>
</gene>